<dbReference type="Proteomes" id="UP000078200">
    <property type="component" value="Unassembled WGS sequence"/>
</dbReference>
<sequence length="117" mass="13184">MKSGKTISHLTAVVLLDYAEIGCVILLFIRFPDPLFVYSRSWSSWVTSCQRVLALNGWIIYLPLRFVANVFPSITSAVPFLSTKPTSAKTAAHNESYQETKRKAKKEKETLAKFSLL</sequence>
<proteinExistence type="predicted"/>
<feature type="compositionally biased region" description="Polar residues" evidence="1">
    <location>
        <begin position="85"/>
        <end position="95"/>
    </location>
</feature>
<reference evidence="3" key="1">
    <citation type="submission" date="2020-05" db="UniProtKB">
        <authorList>
            <consortium name="EnsemblMetazoa"/>
        </authorList>
    </citation>
    <scope>IDENTIFICATION</scope>
    <source>
        <strain evidence="3">TTRI</strain>
    </source>
</reference>
<dbReference type="EnsemblMetazoa" id="GAUT032571-RA">
    <property type="protein sequence ID" value="GAUT032571-PA"/>
    <property type="gene ID" value="GAUT032571"/>
</dbReference>
<keyword evidence="2" id="KW-0472">Membrane</keyword>
<keyword evidence="2" id="KW-1133">Transmembrane helix</keyword>
<evidence type="ECO:0000256" key="2">
    <source>
        <dbReference type="SAM" id="Phobius"/>
    </source>
</evidence>
<keyword evidence="4" id="KW-1185">Reference proteome</keyword>
<dbReference type="AlphaFoldDB" id="A0A1A9VC46"/>
<organism evidence="3 4">
    <name type="scientific">Glossina austeni</name>
    <name type="common">Savannah tsetse fly</name>
    <dbReference type="NCBI Taxonomy" id="7395"/>
    <lineage>
        <taxon>Eukaryota</taxon>
        <taxon>Metazoa</taxon>
        <taxon>Ecdysozoa</taxon>
        <taxon>Arthropoda</taxon>
        <taxon>Hexapoda</taxon>
        <taxon>Insecta</taxon>
        <taxon>Pterygota</taxon>
        <taxon>Neoptera</taxon>
        <taxon>Endopterygota</taxon>
        <taxon>Diptera</taxon>
        <taxon>Brachycera</taxon>
        <taxon>Muscomorpha</taxon>
        <taxon>Hippoboscoidea</taxon>
        <taxon>Glossinidae</taxon>
        <taxon>Glossina</taxon>
    </lineage>
</organism>
<protein>
    <submittedName>
        <fullName evidence="3">Uncharacterized protein</fullName>
    </submittedName>
</protein>
<name>A0A1A9VC46_GLOAU</name>
<dbReference type="VEuPathDB" id="VectorBase:GAUT032571"/>
<evidence type="ECO:0000313" key="3">
    <source>
        <dbReference type="EnsemblMetazoa" id="GAUT032571-PA"/>
    </source>
</evidence>
<feature type="region of interest" description="Disordered" evidence="1">
    <location>
        <begin position="85"/>
        <end position="104"/>
    </location>
</feature>
<evidence type="ECO:0000313" key="4">
    <source>
        <dbReference type="Proteomes" id="UP000078200"/>
    </source>
</evidence>
<evidence type="ECO:0000256" key="1">
    <source>
        <dbReference type="SAM" id="MobiDB-lite"/>
    </source>
</evidence>
<feature type="transmembrane region" description="Helical" evidence="2">
    <location>
        <begin position="12"/>
        <end position="32"/>
    </location>
</feature>
<accession>A0A1A9VC46</accession>
<keyword evidence="2" id="KW-0812">Transmembrane</keyword>